<protein>
    <submittedName>
        <fullName evidence="4">Cytochrome c4</fullName>
    </submittedName>
</protein>
<dbReference type="Proteomes" id="UP000649829">
    <property type="component" value="Unassembled WGS sequence"/>
</dbReference>
<feature type="transmembrane region" description="Helical" evidence="2">
    <location>
        <begin position="6"/>
        <end position="22"/>
    </location>
</feature>
<keyword evidence="2" id="KW-0472">Membrane</keyword>
<evidence type="ECO:0000313" key="4">
    <source>
        <dbReference type="EMBL" id="GGM10802.1"/>
    </source>
</evidence>
<feature type="domain" description="FAD dependent oxidoreductase" evidence="3">
    <location>
        <begin position="5"/>
        <end position="393"/>
    </location>
</feature>
<dbReference type="InterPro" id="IPR006076">
    <property type="entry name" value="FAD-dep_OxRdtase"/>
</dbReference>
<dbReference type="Gene3D" id="3.30.9.10">
    <property type="entry name" value="D-Amino Acid Oxidase, subunit A, domain 2"/>
    <property type="match status" value="1"/>
</dbReference>
<dbReference type="InterPro" id="IPR036188">
    <property type="entry name" value="FAD/NAD-bd_sf"/>
</dbReference>
<dbReference type="GO" id="GO:0005737">
    <property type="term" value="C:cytoplasm"/>
    <property type="evidence" value="ECO:0007669"/>
    <property type="project" value="TreeGrafter"/>
</dbReference>
<dbReference type="GO" id="GO:0016491">
    <property type="term" value="F:oxidoreductase activity"/>
    <property type="evidence" value="ECO:0007669"/>
    <property type="project" value="UniProtKB-KW"/>
</dbReference>
<keyword evidence="1" id="KW-0560">Oxidoreductase</keyword>
<dbReference type="AlphaFoldDB" id="A0A917T7G7"/>
<dbReference type="SUPFAM" id="SSF54373">
    <property type="entry name" value="FAD-linked reductases, C-terminal domain"/>
    <property type="match status" value="1"/>
</dbReference>
<dbReference type="PANTHER" id="PTHR13847:SF289">
    <property type="entry name" value="GLYCINE OXIDASE"/>
    <property type="match status" value="1"/>
</dbReference>
<organism evidence="4 5">
    <name type="scientific">Pseudooceanicola nanhaiensis</name>
    <dbReference type="NCBI Taxonomy" id="375761"/>
    <lineage>
        <taxon>Bacteria</taxon>
        <taxon>Pseudomonadati</taxon>
        <taxon>Pseudomonadota</taxon>
        <taxon>Alphaproteobacteria</taxon>
        <taxon>Rhodobacterales</taxon>
        <taxon>Paracoccaceae</taxon>
        <taxon>Pseudooceanicola</taxon>
    </lineage>
</organism>
<evidence type="ECO:0000259" key="3">
    <source>
        <dbReference type="Pfam" id="PF01266"/>
    </source>
</evidence>
<name>A0A917T7G7_9RHOB</name>
<evidence type="ECO:0000313" key="5">
    <source>
        <dbReference type="Proteomes" id="UP000649829"/>
    </source>
</evidence>
<reference evidence="4" key="1">
    <citation type="journal article" date="2014" name="Int. J. Syst. Evol. Microbiol.">
        <title>Complete genome sequence of Corynebacterium casei LMG S-19264T (=DSM 44701T), isolated from a smear-ripened cheese.</title>
        <authorList>
            <consortium name="US DOE Joint Genome Institute (JGI-PGF)"/>
            <person name="Walter F."/>
            <person name="Albersmeier A."/>
            <person name="Kalinowski J."/>
            <person name="Ruckert C."/>
        </authorList>
    </citation>
    <scope>NUCLEOTIDE SEQUENCE</scope>
    <source>
        <strain evidence="4">CGMCC 1.6293</strain>
    </source>
</reference>
<reference evidence="4" key="2">
    <citation type="submission" date="2020-09" db="EMBL/GenBank/DDBJ databases">
        <authorList>
            <person name="Sun Q."/>
            <person name="Zhou Y."/>
        </authorList>
    </citation>
    <scope>NUCLEOTIDE SEQUENCE</scope>
    <source>
        <strain evidence="4">CGMCC 1.6293</strain>
    </source>
</reference>
<keyword evidence="2" id="KW-0812">Transmembrane</keyword>
<keyword evidence="2" id="KW-1133">Transmembrane helix</keyword>
<gene>
    <name evidence="4" type="ORF">GCM10011534_36080</name>
</gene>
<comment type="caution">
    <text evidence="4">The sequence shown here is derived from an EMBL/GenBank/DDBJ whole genome shotgun (WGS) entry which is preliminary data.</text>
</comment>
<dbReference type="EMBL" id="BMLF01000003">
    <property type="protein sequence ID" value="GGM10802.1"/>
    <property type="molecule type" value="Genomic_DNA"/>
</dbReference>
<dbReference type="SUPFAM" id="SSF51905">
    <property type="entry name" value="FAD/NAD(P)-binding domain"/>
    <property type="match status" value="1"/>
</dbReference>
<evidence type="ECO:0000256" key="1">
    <source>
        <dbReference type="ARBA" id="ARBA00023002"/>
    </source>
</evidence>
<dbReference type="Gene3D" id="3.50.50.60">
    <property type="entry name" value="FAD/NAD(P)-binding domain"/>
    <property type="match status" value="2"/>
</dbReference>
<keyword evidence="5" id="KW-1185">Reference proteome</keyword>
<dbReference type="RefSeq" id="WP_028288254.1">
    <property type="nucleotide sequence ID" value="NZ_BMLF01000003.1"/>
</dbReference>
<evidence type="ECO:0000256" key="2">
    <source>
        <dbReference type="SAM" id="Phobius"/>
    </source>
</evidence>
<dbReference type="PANTHER" id="PTHR13847">
    <property type="entry name" value="SARCOSINE DEHYDROGENASE-RELATED"/>
    <property type="match status" value="1"/>
</dbReference>
<dbReference type="Pfam" id="PF01266">
    <property type="entry name" value="DAO"/>
    <property type="match status" value="1"/>
</dbReference>
<sequence>MTDVDLVVVGAGIVGVSAALWARMRGLSVLLVDAEAPGAGTSSGNACTIATYGCLPMCDPSVISGLPGLLFGSDSPLSVDWSHALRHPRWMLSFLANCRAAPSRRIAEDLAALLSHADAGLNPLIAEAGAEDLIAARGQLTIWSTAAGARAAEADLARQRALGVEARELTRDEAQALEPGLRIGIERAVHFPGARQVTDPEALVRRLHARFVALGGLWRQERVTGVRTTPTLAEVALGADTVTAGRVVIAAGAFSGRIPGSGAEALPLGVERGYHLLFAGEGHRLTRPVGWNEAGFYSVPMAHGLRLAGTVEIAAPEAPVNHKRLAYIARKGAELLGPLPEPTSHWLGFRPSMPDARPVIGHAPGSDRIIHAFGHQHLGLTLGGITGRIVADMAEGRQPNLPVAAFDPGRRYR</sequence>
<proteinExistence type="predicted"/>
<accession>A0A917T7G7</accession>